<evidence type="ECO:0000313" key="2">
    <source>
        <dbReference type="Proteomes" id="UP000560658"/>
    </source>
</evidence>
<dbReference type="PANTHER" id="PTHR37841:SF1">
    <property type="entry name" value="DUF3298 DOMAIN-CONTAINING PROTEIN"/>
    <property type="match status" value="1"/>
</dbReference>
<dbReference type="EMBL" id="JACIER010000010">
    <property type="protein sequence ID" value="MBB4044739.1"/>
    <property type="molecule type" value="Genomic_DNA"/>
</dbReference>
<dbReference type="InterPro" id="IPR032774">
    <property type="entry name" value="WG_beta_rep"/>
</dbReference>
<reference evidence="1" key="1">
    <citation type="submission" date="2020-08" db="EMBL/GenBank/DDBJ databases">
        <title>Genomic Encyclopedia of Type Strains, Phase IV (KMG-IV): sequencing the most valuable type-strain genomes for metagenomic binning, comparative biology and taxonomic classification.</title>
        <authorList>
            <person name="Goeker M."/>
        </authorList>
    </citation>
    <scope>NUCLEOTIDE SEQUENCE [LARGE SCALE GENOMIC DNA]</scope>
    <source>
        <strain evidence="1">DSM 105720</strain>
    </source>
</reference>
<sequence>MSNRNNLKQVEKRNLLIVFFLFAIKTFAFCQGDYKFVEKSPLGYLPKDSKNLPILLTTKEDERTLATLENTTDYLNGNKKQKNFMLTQAGVKYAYFDKNNNFIVPFGEYDFADVFGLGRKAIVANKGKYGIIDEYGKLVLPLEYDFIEQPSIYSNYASIFLATKQNAVTIFDEKLKVIPIKDIASYRDWDGNIFVTNKENKIGLIDYKGKQTIPFLYDTLYNEHSVPRISGFIAKKDGFYGFVSRKNEIIQPFKYNYIYVLKGGYAVYVGKNNKVGIFDENGKIMIPFEYDAIYSTSYNNHLTKEFPSDMDIFIVEKDGKIGTIDNKNNVIIPIVYDGLSGWVEYGPEAHFVKKNGKYGIISHKGEVVIPIEYDYVGLPQSGVIRVRKDGKYGVMSWKNKTILSCIYDEIVLDISWFNFGEEKQKPKIVGLQRDVWKYFDLNGNLLQSNVPLKEINDQYDYTFKWSDPSNESSDFDLKQKGGITRER</sequence>
<dbReference type="Pfam" id="PF14903">
    <property type="entry name" value="WG_beta_rep"/>
    <property type="match status" value="5"/>
</dbReference>
<dbReference type="AlphaFoldDB" id="A0A840D1P9"/>
<name>A0A840D1P9_9BACE</name>
<protein>
    <recommendedName>
        <fullName evidence="3">WG repeat-containing protein</fullName>
    </recommendedName>
</protein>
<dbReference type="PANTHER" id="PTHR37841">
    <property type="entry name" value="GLR2918 PROTEIN"/>
    <property type="match status" value="1"/>
</dbReference>
<organism evidence="1 2">
    <name type="scientific">Bacteroides reticulotermitis</name>
    <dbReference type="NCBI Taxonomy" id="1133319"/>
    <lineage>
        <taxon>Bacteria</taxon>
        <taxon>Pseudomonadati</taxon>
        <taxon>Bacteroidota</taxon>
        <taxon>Bacteroidia</taxon>
        <taxon>Bacteroidales</taxon>
        <taxon>Bacteroidaceae</taxon>
        <taxon>Bacteroides</taxon>
    </lineage>
</organism>
<dbReference type="Proteomes" id="UP000560658">
    <property type="component" value="Unassembled WGS sequence"/>
</dbReference>
<evidence type="ECO:0000313" key="1">
    <source>
        <dbReference type="EMBL" id="MBB4044739.1"/>
    </source>
</evidence>
<comment type="caution">
    <text evidence="1">The sequence shown here is derived from an EMBL/GenBank/DDBJ whole genome shotgun (WGS) entry which is preliminary data.</text>
</comment>
<gene>
    <name evidence="1" type="ORF">GGR06_002537</name>
</gene>
<evidence type="ECO:0008006" key="3">
    <source>
        <dbReference type="Google" id="ProtNLM"/>
    </source>
</evidence>
<accession>A0A840D1P9</accession>
<keyword evidence="2" id="KW-1185">Reference proteome</keyword>
<proteinExistence type="predicted"/>